<evidence type="ECO:0000313" key="4">
    <source>
        <dbReference type="Proteomes" id="UP001374584"/>
    </source>
</evidence>
<reference evidence="3 4" key="1">
    <citation type="submission" date="2024-01" db="EMBL/GenBank/DDBJ databases">
        <title>The genomes of 5 underutilized Papilionoideae crops provide insights into root nodulation and disease resistanc.</title>
        <authorList>
            <person name="Jiang F."/>
        </authorList>
    </citation>
    <scope>NUCLEOTIDE SEQUENCE [LARGE SCALE GENOMIC DNA]</scope>
    <source>
        <strain evidence="3">JINMINGXINNONG_FW02</strain>
        <tissue evidence="3">Leaves</tissue>
    </source>
</reference>
<organism evidence="3 4">
    <name type="scientific">Phaseolus coccineus</name>
    <name type="common">Scarlet runner bean</name>
    <name type="synonym">Phaseolus multiflorus</name>
    <dbReference type="NCBI Taxonomy" id="3886"/>
    <lineage>
        <taxon>Eukaryota</taxon>
        <taxon>Viridiplantae</taxon>
        <taxon>Streptophyta</taxon>
        <taxon>Embryophyta</taxon>
        <taxon>Tracheophyta</taxon>
        <taxon>Spermatophyta</taxon>
        <taxon>Magnoliopsida</taxon>
        <taxon>eudicotyledons</taxon>
        <taxon>Gunneridae</taxon>
        <taxon>Pentapetalae</taxon>
        <taxon>rosids</taxon>
        <taxon>fabids</taxon>
        <taxon>Fabales</taxon>
        <taxon>Fabaceae</taxon>
        <taxon>Papilionoideae</taxon>
        <taxon>50 kb inversion clade</taxon>
        <taxon>NPAAA clade</taxon>
        <taxon>indigoferoid/millettioid clade</taxon>
        <taxon>Phaseoleae</taxon>
        <taxon>Phaseolus</taxon>
    </lineage>
</organism>
<dbReference type="Proteomes" id="UP001374584">
    <property type="component" value="Unassembled WGS sequence"/>
</dbReference>
<accession>A0AAN9N0X5</accession>
<keyword evidence="4" id="KW-1185">Reference proteome</keyword>
<feature type="compositionally biased region" description="Low complexity" evidence="1">
    <location>
        <begin position="68"/>
        <end position="79"/>
    </location>
</feature>
<feature type="signal peptide" evidence="2">
    <location>
        <begin position="1"/>
        <end position="24"/>
    </location>
</feature>
<evidence type="ECO:0000256" key="1">
    <source>
        <dbReference type="SAM" id="MobiDB-lite"/>
    </source>
</evidence>
<comment type="caution">
    <text evidence="3">The sequence shown here is derived from an EMBL/GenBank/DDBJ whole genome shotgun (WGS) entry which is preliminary data.</text>
</comment>
<gene>
    <name evidence="3" type="ORF">VNO80_13421</name>
</gene>
<evidence type="ECO:0000256" key="2">
    <source>
        <dbReference type="SAM" id="SignalP"/>
    </source>
</evidence>
<proteinExistence type="predicted"/>
<dbReference type="EMBL" id="JAYMYR010000005">
    <property type="protein sequence ID" value="KAK7364680.1"/>
    <property type="molecule type" value="Genomic_DNA"/>
</dbReference>
<dbReference type="AlphaFoldDB" id="A0AAN9N0X5"/>
<feature type="region of interest" description="Disordered" evidence="1">
    <location>
        <begin position="53"/>
        <end position="79"/>
    </location>
</feature>
<evidence type="ECO:0000313" key="3">
    <source>
        <dbReference type="EMBL" id="KAK7364680.1"/>
    </source>
</evidence>
<feature type="chain" id="PRO_5043014662" evidence="2">
    <location>
        <begin position="25"/>
        <end position="137"/>
    </location>
</feature>
<name>A0AAN9N0X5_PHACN</name>
<protein>
    <submittedName>
        <fullName evidence="3">Uncharacterized protein</fullName>
    </submittedName>
</protein>
<keyword evidence="2" id="KW-0732">Signal</keyword>
<sequence>MPPSFITLPLALFLIIFHPSLYLTRPFPAVFPQNPIIMIKTLNLYPNPTKNTEIMSRCRPISPKPETSPNSMTESSSSLSHKIKQSPYLRYLWPQLQANPIRTRKRVLHDHYQQPPNPVAELDESMYNMVTSKGKSS</sequence>